<feature type="compositionally biased region" description="Basic residues" evidence="3">
    <location>
        <begin position="1"/>
        <end position="10"/>
    </location>
</feature>
<protein>
    <recommendedName>
        <fullName evidence="4">WAP domain-containing protein</fullName>
    </recommendedName>
</protein>
<dbReference type="InterPro" id="IPR008197">
    <property type="entry name" value="WAP_dom"/>
</dbReference>
<feature type="domain" description="WAP" evidence="4">
    <location>
        <begin position="21"/>
        <end position="72"/>
    </location>
</feature>
<dbReference type="AlphaFoldDB" id="A0AAW0MHS1"/>
<feature type="domain" description="WAP" evidence="4">
    <location>
        <begin position="202"/>
        <end position="247"/>
    </location>
</feature>
<dbReference type="PROSITE" id="PS51390">
    <property type="entry name" value="WAP"/>
    <property type="match status" value="2"/>
</dbReference>
<keyword evidence="2" id="KW-1015">Disulfide bond</keyword>
<dbReference type="InterPro" id="IPR036645">
    <property type="entry name" value="Elafin-like_sf"/>
</dbReference>
<organism evidence="5 6">
    <name type="scientific">Mugilogobius chulae</name>
    <name type="common">yellowstripe goby</name>
    <dbReference type="NCBI Taxonomy" id="88201"/>
    <lineage>
        <taxon>Eukaryota</taxon>
        <taxon>Metazoa</taxon>
        <taxon>Chordata</taxon>
        <taxon>Craniata</taxon>
        <taxon>Vertebrata</taxon>
        <taxon>Euteleostomi</taxon>
        <taxon>Actinopterygii</taxon>
        <taxon>Neopterygii</taxon>
        <taxon>Teleostei</taxon>
        <taxon>Neoteleostei</taxon>
        <taxon>Acanthomorphata</taxon>
        <taxon>Gobiaria</taxon>
        <taxon>Gobiiformes</taxon>
        <taxon>Gobioidei</taxon>
        <taxon>Gobiidae</taxon>
        <taxon>Gobionellinae</taxon>
        <taxon>Mugilogobius</taxon>
    </lineage>
</organism>
<dbReference type="Gene3D" id="4.10.75.10">
    <property type="entry name" value="Elafin-like"/>
    <property type="match status" value="1"/>
</dbReference>
<accession>A0AAW0MHS1</accession>
<evidence type="ECO:0000256" key="3">
    <source>
        <dbReference type="SAM" id="MobiDB-lite"/>
    </source>
</evidence>
<evidence type="ECO:0000313" key="6">
    <source>
        <dbReference type="Proteomes" id="UP001460270"/>
    </source>
</evidence>
<dbReference type="SMART" id="SM00217">
    <property type="entry name" value="WAP"/>
    <property type="match status" value="1"/>
</dbReference>
<dbReference type="EMBL" id="JBBPFD010000491">
    <property type="protein sequence ID" value="KAK7878622.1"/>
    <property type="molecule type" value="Genomic_DNA"/>
</dbReference>
<name>A0AAW0MHS1_9GOBI</name>
<sequence>MRSPGRRRTHGSTALHPTVPMLHRDGTVEPHCPGANDASKKKCDECSNDLQCGKKQICCPNVCKRKVCMDPITGGCPRIDLDSVRMSALKTPTVPVTSSAATTPVRTGNLCEACKKRPVEVTKRSLPRRPHFAKCPDECSNDCHCRGRRKCCYRAVGNSASTHYSEAINMDKHWTVVCALTLTLCIFVNLHSGQAEKPNDKWKVKRGRCPLPQPTQMCAEFCHHDGECPEEQKCCRTSCGHACYEVQPC</sequence>
<dbReference type="Pfam" id="PF00095">
    <property type="entry name" value="WAP"/>
    <property type="match status" value="1"/>
</dbReference>
<dbReference type="PANTHER" id="PTHR19441:SF30">
    <property type="entry name" value="ELAFIN"/>
    <property type="match status" value="1"/>
</dbReference>
<dbReference type="Proteomes" id="UP001460270">
    <property type="component" value="Unassembled WGS sequence"/>
</dbReference>
<dbReference type="SUPFAM" id="SSF57256">
    <property type="entry name" value="Elafin-like"/>
    <property type="match status" value="1"/>
</dbReference>
<dbReference type="GO" id="GO:0004867">
    <property type="term" value="F:serine-type endopeptidase inhibitor activity"/>
    <property type="evidence" value="ECO:0007669"/>
    <property type="project" value="TreeGrafter"/>
</dbReference>
<comment type="caution">
    <text evidence="5">The sequence shown here is derived from an EMBL/GenBank/DDBJ whole genome shotgun (WGS) entry which is preliminary data.</text>
</comment>
<dbReference type="InterPro" id="IPR050514">
    <property type="entry name" value="WAP_four-disulfide_core"/>
</dbReference>
<evidence type="ECO:0000313" key="5">
    <source>
        <dbReference type="EMBL" id="KAK7878622.1"/>
    </source>
</evidence>
<reference evidence="6" key="1">
    <citation type="submission" date="2024-04" db="EMBL/GenBank/DDBJ databases">
        <title>Salinicola lusitanus LLJ914,a marine bacterium isolated from the Okinawa Trough.</title>
        <authorList>
            <person name="Li J."/>
        </authorList>
    </citation>
    <scope>NUCLEOTIDE SEQUENCE [LARGE SCALE GENOMIC DNA]</scope>
</reference>
<dbReference type="PANTHER" id="PTHR19441">
    <property type="entry name" value="WHEY ACDIC PROTEIN WAP"/>
    <property type="match status" value="1"/>
</dbReference>
<dbReference type="GO" id="GO:0019731">
    <property type="term" value="P:antibacterial humoral response"/>
    <property type="evidence" value="ECO:0007669"/>
    <property type="project" value="TreeGrafter"/>
</dbReference>
<evidence type="ECO:0000259" key="4">
    <source>
        <dbReference type="PROSITE" id="PS51390"/>
    </source>
</evidence>
<evidence type="ECO:0000256" key="1">
    <source>
        <dbReference type="ARBA" id="ARBA00022729"/>
    </source>
</evidence>
<proteinExistence type="predicted"/>
<feature type="region of interest" description="Disordered" evidence="3">
    <location>
        <begin position="1"/>
        <end position="31"/>
    </location>
</feature>
<keyword evidence="6" id="KW-1185">Reference proteome</keyword>
<gene>
    <name evidence="5" type="ORF">WMY93_030458</name>
</gene>
<dbReference type="GO" id="GO:0005615">
    <property type="term" value="C:extracellular space"/>
    <property type="evidence" value="ECO:0007669"/>
    <property type="project" value="TreeGrafter"/>
</dbReference>
<dbReference type="GO" id="GO:0045087">
    <property type="term" value="P:innate immune response"/>
    <property type="evidence" value="ECO:0007669"/>
    <property type="project" value="TreeGrafter"/>
</dbReference>
<keyword evidence="1" id="KW-0732">Signal</keyword>
<evidence type="ECO:0000256" key="2">
    <source>
        <dbReference type="ARBA" id="ARBA00023157"/>
    </source>
</evidence>